<sequence length="41" mass="4334">MEDLAQLVGPFVVVGVGAVLGRLDEVPRQLAYGVVPVFLPL</sequence>
<evidence type="ECO:0000313" key="2">
    <source>
        <dbReference type="Proteomes" id="UP000195913"/>
    </source>
</evidence>
<protein>
    <submittedName>
        <fullName evidence="1">Uncharacterized protein</fullName>
    </submittedName>
</protein>
<keyword evidence="2" id="KW-1185">Reference proteome</keyword>
<proteinExistence type="predicted"/>
<gene>
    <name evidence="1" type="ORF">FM101_07460</name>
</gene>
<evidence type="ECO:0000313" key="1">
    <source>
        <dbReference type="EMBL" id="SJM62762.1"/>
    </source>
</evidence>
<reference evidence="1 2" key="1">
    <citation type="submission" date="2017-02" db="EMBL/GenBank/DDBJ databases">
        <authorList>
            <person name="Peterson S.W."/>
        </authorList>
    </citation>
    <scope>NUCLEOTIDE SEQUENCE [LARGE SCALE GENOMIC DNA]</scope>
    <source>
        <strain evidence="1 2">B Ar 00.02</strain>
    </source>
</reference>
<organism evidence="1 2">
    <name type="scientific">Arthrobacter rhombi</name>
    <dbReference type="NCBI Taxonomy" id="71253"/>
    <lineage>
        <taxon>Bacteria</taxon>
        <taxon>Bacillati</taxon>
        <taxon>Actinomycetota</taxon>
        <taxon>Actinomycetes</taxon>
        <taxon>Micrococcales</taxon>
        <taxon>Micrococcaceae</taxon>
        <taxon>Arthrobacter</taxon>
    </lineage>
</organism>
<dbReference type="Proteomes" id="UP000195913">
    <property type="component" value="Unassembled WGS sequence"/>
</dbReference>
<dbReference type="EMBL" id="FUHW01000027">
    <property type="protein sequence ID" value="SJM62762.1"/>
    <property type="molecule type" value="Genomic_DNA"/>
</dbReference>
<name>A0A1R4G429_9MICC</name>
<dbReference type="AlphaFoldDB" id="A0A1R4G429"/>
<accession>A0A1R4G429</accession>